<proteinExistence type="predicted"/>
<feature type="non-terminal residue" evidence="2">
    <location>
        <position position="247"/>
    </location>
</feature>
<dbReference type="EMBL" id="ML119718">
    <property type="protein sequence ID" value="RPA77939.1"/>
    <property type="molecule type" value="Genomic_DNA"/>
</dbReference>
<dbReference type="PANTHER" id="PTHR11439:SF440">
    <property type="entry name" value="INTEGRASE CATALYTIC DOMAIN-CONTAINING PROTEIN"/>
    <property type="match status" value="1"/>
</dbReference>
<dbReference type="CDD" id="cd09272">
    <property type="entry name" value="RNase_HI_RT_Ty1"/>
    <property type="match status" value="1"/>
</dbReference>
<evidence type="ECO:0000256" key="1">
    <source>
        <dbReference type="SAM" id="MobiDB-lite"/>
    </source>
</evidence>
<name>A0A3N4HWA3_ASCIM</name>
<feature type="non-terminal residue" evidence="2">
    <location>
        <position position="1"/>
    </location>
</feature>
<dbReference type="AlphaFoldDB" id="A0A3N4HWA3"/>
<sequence length="247" mass="27985">LHDCHGSDSPMAENGRLEKAPEGFEQDEDNVKVYQQMLGCAMYAMTCTRPDLAFSMSHLSQFSSNPTWEHLKALKRVYQYLQRTKNWVLKFRGPGANEDAEQYRLHAYCDADWGGDKMERRSTSGYCVFLGGACAVWASRRQASTAASSTEAEWMSSALATQELLWIRHLLLELEEPWPTTPLYNDNQGACIIARNPEHRNKLKHIDIAYNITRKRCCGPLGTHELDMIKIDTAVNTADVLTKPLGR</sequence>
<dbReference type="SUPFAM" id="SSF56672">
    <property type="entry name" value="DNA/RNA polymerases"/>
    <property type="match status" value="1"/>
</dbReference>
<organism evidence="2 3">
    <name type="scientific">Ascobolus immersus RN42</name>
    <dbReference type="NCBI Taxonomy" id="1160509"/>
    <lineage>
        <taxon>Eukaryota</taxon>
        <taxon>Fungi</taxon>
        <taxon>Dikarya</taxon>
        <taxon>Ascomycota</taxon>
        <taxon>Pezizomycotina</taxon>
        <taxon>Pezizomycetes</taxon>
        <taxon>Pezizales</taxon>
        <taxon>Ascobolaceae</taxon>
        <taxon>Ascobolus</taxon>
    </lineage>
</organism>
<feature type="region of interest" description="Disordered" evidence="1">
    <location>
        <begin position="1"/>
        <end position="24"/>
    </location>
</feature>
<dbReference type="OrthoDB" id="3799035at2759"/>
<reference evidence="2 3" key="1">
    <citation type="journal article" date="2018" name="Nat. Ecol. Evol.">
        <title>Pezizomycetes genomes reveal the molecular basis of ectomycorrhizal truffle lifestyle.</title>
        <authorList>
            <person name="Murat C."/>
            <person name="Payen T."/>
            <person name="Noel B."/>
            <person name="Kuo A."/>
            <person name="Morin E."/>
            <person name="Chen J."/>
            <person name="Kohler A."/>
            <person name="Krizsan K."/>
            <person name="Balestrini R."/>
            <person name="Da Silva C."/>
            <person name="Montanini B."/>
            <person name="Hainaut M."/>
            <person name="Levati E."/>
            <person name="Barry K.W."/>
            <person name="Belfiori B."/>
            <person name="Cichocki N."/>
            <person name="Clum A."/>
            <person name="Dockter R.B."/>
            <person name="Fauchery L."/>
            <person name="Guy J."/>
            <person name="Iotti M."/>
            <person name="Le Tacon F."/>
            <person name="Lindquist E.A."/>
            <person name="Lipzen A."/>
            <person name="Malagnac F."/>
            <person name="Mello A."/>
            <person name="Molinier V."/>
            <person name="Miyauchi S."/>
            <person name="Poulain J."/>
            <person name="Riccioni C."/>
            <person name="Rubini A."/>
            <person name="Sitrit Y."/>
            <person name="Splivallo R."/>
            <person name="Traeger S."/>
            <person name="Wang M."/>
            <person name="Zifcakova L."/>
            <person name="Wipf D."/>
            <person name="Zambonelli A."/>
            <person name="Paolocci F."/>
            <person name="Nowrousian M."/>
            <person name="Ottonello S."/>
            <person name="Baldrian P."/>
            <person name="Spatafora J.W."/>
            <person name="Henrissat B."/>
            <person name="Nagy L.G."/>
            <person name="Aury J.M."/>
            <person name="Wincker P."/>
            <person name="Grigoriev I.V."/>
            <person name="Bonfante P."/>
            <person name="Martin F.M."/>
        </authorList>
    </citation>
    <scope>NUCLEOTIDE SEQUENCE [LARGE SCALE GENOMIC DNA]</scope>
    <source>
        <strain evidence="2 3">RN42</strain>
    </source>
</reference>
<dbReference type="Proteomes" id="UP000275078">
    <property type="component" value="Unassembled WGS sequence"/>
</dbReference>
<protein>
    <recommendedName>
        <fullName evidence="4">Reverse transcriptase Ty1/copia-type domain-containing protein</fullName>
    </recommendedName>
</protein>
<evidence type="ECO:0000313" key="2">
    <source>
        <dbReference type="EMBL" id="RPA77939.1"/>
    </source>
</evidence>
<evidence type="ECO:0000313" key="3">
    <source>
        <dbReference type="Proteomes" id="UP000275078"/>
    </source>
</evidence>
<gene>
    <name evidence="2" type="ORF">BJ508DRAFT_195197</name>
</gene>
<keyword evidence="3" id="KW-1185">Reference proteome</keyword>
<dbReference type="STRING" id="1160509.A0A3N4HWA3"/>
<dbReference type="PANTHER" id="PTHR11439">
    <property type="entry name" value="GAG-POL-RELATED RETROTRANSPOSON"/>
    <property type="match status" value="1"/>
</dbReference>
<evidence type="ECO:0008006" key="4">
    <source>
        <dbReference type="Google" id="ProtNLM"/>
    </source>
</evidence>
<accession>A0A3N4HWA3</accession>
<dbReference type="InterPro" id="IPR043502">
    <property type="entry name" value="DNA/RNA_pol_sf"/>
</dbReference>